<comment type="caution">
    <text evidence="8">The sequence shown here is derived from an EMBL/GenBank/DDBJ whole genome shotgun (WGS) entry which is preliminary data.</text>
</comment>
<evidence type="ECO:0000256" key="4">
    <source>
        <dbReference type="ARBA" id="ARBA00022763"/>
    </source>
</evidence>
<keyword evidence="2 6" id="KW-0853">WD repeat</keyword>
<dbReference type="GO" id="GO:0006974">
    <property type="term" value="P:DNA damage response"/>
    <property type="evidence" value="ECO:0007669"/>
    <property type="project" value="UniProtKB-KW"/>
</dbReference>
<dbReference type="AlphaFoldDB" id="A0A9Q0CPS8"/>
<keyword evidence="5" id="KW-0238">DNA-binding</keyword>
<feature type="repeat" description="WD" evidence="6">
    <location>
        <begin position="287"/>
        <end position="322"/>
    </location>
</feature>
<keyword evidence="4" id="KW-0227">DNA damage</keyword>
<comment type="similarity">
    <text evidence="1">Belongs to the WD repeat DDB2/WDR76 family.</text>
</comment>
<dbReference type="GO" id="GO:0003677">
    <property type="term" value="F:DNA binding"/>
    <property type="evidence" value="ECO:0007669"/>
    <property type="project" value="UniProtKB-KW"/>
</dbReference>
<name>A0A9Q0CPS8_9POAL</name>
<dbReference type="InterPro" id="IPR015943">
    <property type="entry name" value="WD40/YVTN_repeat-like_dom_sf"/>
</dbReference>
<feature type="region of interest" description="Disordered" evidence="7">
    <location>
        <begin position="39"/>
        <end position="97"/>
    </location>
</feature>
<sequence>MAPPKKTKTMALDYEEQRQENIKRNKEMIASILRQKSQLASLFSRSKPKKPLRKPTKPNPPPTTLRRSLRSRGLPPPDSTQTPTPTSSPSREAPSGRFSFTDALVDSDSCRSLVEAMRLSEESREMGSVEKEVDFGLDVRVELGLKEENVRRMVGERITIVKFLPVLSRSIVVSGNKQGYLGFWDADATGENGERDSDGVSVFFPHISTVSGISVHPFSLRKIYSSCYDGDLCLMDVEKQMFDIIHSSDFSIFSLSQSPHDHNSLFLGYGGEVKSFDERSGKFVDAWEMHELRVNTIDFHPGNSNMIATSSSDGFVRLWDLRCIDKDQPKYIKEVAHNRAVHSAYFSPTGNGIVSTSFDDTVCISSCPQFEKLSIIKHNNQTGRWLSSFRAIWGWNDSYIFIGNMKRAIDVISTEDNIVTPLESDYMTNIPCRFAIHPCEEGRLACAGGGKLYLWTKM</sequence>
<evidence type="ECO:0000256" key="3">
    <source>
        <dbReference type="ARBA" id="ARBA00022737"/>
    </source>
</evidence>
<dbReference type="PROSITE" id="PS50294">
    <property type="entry name" value="WD_REPEATS_REGION"/>
    <property type="match status" value="1"/>
</dbReference>
<dbReference type="PROSITE" id="PS50082">
    <property type="entry name" value="WD_REPEATS_2"/>
    <property type="match status" value="1"/>
</dbReference>
<dbReference type="InterPro" id="IPR036322">
    <property type="entry name" value="WD40_repeat_dom_sf"/>
</dbReference>
<dbReference type="SMART" id="SM00320">
    <property type="entry name" value="WD40"/>
    <property type="match status" value="4"/>
</dbReference>
<accession>A0A9Q0CPS8</accession>
<feature type="compositionally biased region" description="Basic residues" evidence="7">
    <location>
        <begin position="46"/>
        <end position="56"/>
    </location>
</feature>
<dbReference type="InterPro" id="IPR050853">
    <property type="entry name" value="WD_repeat_DNA-damage-binding"/>
</dbReference>
<evidence type="ECO:0008006" key="10">
    <source>
        <dbReference type="Google" id="ProtNLM"/>
    </source>
</evidence>
<evidence type="ECO:0000313" key="9">
    <source>
        <dbReference type="Proteomes" id="UP001151287"/>
    </source>
</evidence>
<dbReference type="PANTHER" id="PTHR14773">
    <property type="entry name" value="WD REPEAT-CONTAINING PROTEIN 76"/>
    <property type="match status" value="1"/>
</dbReference>
<dbReference type="Pfam" id="PF00400">
    <property type="entry name" value="WD40"/>
    <property type="match status" value="2"/>
</dbReference>
<evidence type="ECO:0000256" key="1">
    <source>
        <dbReference type="ARBA" id="ARBA00005434"/>
    </source>
</evidence>
<reference evidence="8" key="1">
    <citation type="journal article" date="2022" name="Cell">
        <title>Repeat-based holocentromeres influence genome architecture and karyotype evolution.</title>
        <authorList>
            <person name="Hofstatter P.G."/>
            <person name="Thangavel G."/>
            <person name="Lux T."/>
            <person name="Neumann P."/>
            <person name="Vondrak T."/>
            <person name="Novak P."/>
            <person name="Zhang M."/>
            <person name="Costa L."/>
            <person name="Castellani M."/>
            <person name="Scott A."/>
            <person name="Toegelov H."/>
            <person name="Fuchs J."/>
            <person name="Mata-Sucre Y."/>
            <person name="Dias Y."/>
            <person name="Vanzela A.L.L."/>
            <person name="Huettel B."/>
            <person name="Almeida C.C.S."/>
            <person name="Simkova H."/>
            <person name="Souza G."/>
            <person name="Pedrosa-Harand A."/>
            <person name="Macas J."/>
            <person name="Mayer K.F.X."/>
            <person name="Houben A."/>
            <person name="Marques A."/>
        </authorList>
    </citation>
    <scope>NUCLEOTIDE SEQUENCE</scope>
    <source>
        <strain evidence="8">RhyBre1mFocal</strain>
    </source>
</reference>
<dbReference type="GO" id="GO:0005634">
    <property type="term" value="C:nucleus"/>
    <property type="evidence" value="ECO:0007669"/>
    <property type="project" value="TreeGrafter"/>
</dbReference>
<keyword evidence="9" id="KW-1185">Reference proteome</keyword>
<organism evidence="8 9">
    <name type="scientific">Rhynchospora breviuscula</name>
    <dbReference type="NCBI Taxonomy" id="2022672"/>
    <lineage>
        <taxon>Eukaryota</taxon>
        <taxon>Viridiplantae</taxon>
        <taxon>Streptophyta</taxon>
        <taxon>Embryophyta</taxon>
        <taxon>Tracheophyta</taxon>
        <taxon>Spermatophyta</taxon>
        <taxon>Magnoliopsida</taxon>
        <taxon>Liliopsida</taxon>
        <taxon>Poales</taxon>
        <taxon>Cyperaceae</taxon>
        <taxon>Cyperoideae</taxon>
        <taxon>Rhynchosporeae</taxon>
        <taxon>Rhynchospora</taxon>
    </lineage>
</organism>
<evidence type="ECO:0000313" key="8">
    <source>
        <dbReference type="EMBL" id="KAJ1697926.1"/>
    </source>
</evidence>
<evidence type="ECO:0000256" key="6">
    <source>
        <dbReference type="PROSITE-ProRule" id="PRU00221"/>
    </source>
</evidence>
<evidence type="ECO:0000256" key="7">
    <source>
        <dbReference type="SAM" id="MobiDB-lite"/>
    </source>
</evidence>
<dbReference type="InterPro" id="IPR019775">
    <property type="entry name" value="WD40_repeat_CS"/>
</dbReference>
<dbReference type="GO" id="GO:2000001">
    <property type="term" value="P:regulation of DNA damage checkpoint"/>
    <property type="evidence" value="ECO:0007669"/>
    <property type="project" value="TreeGrafter"/>
</dbReference>
<evidence type="ECO:0000256" key="2">
    <source>
        <dbReference type="ARBA" id="ARBA00022574"/>
    </source>
</evidence>
<dbReference type="Proteomes" id="UP001151287">
    <property type="component" value="Unassembled WGS sequence"/>
</dbReference>
<dbReference type="OrthoDB" id="766928at2759"/>
<dbReference type="PANTHER" id="PTHR14773:SF0">
    <property type="entry name" value="WD REPEAT-CONTAINING PROTEIN 76"/>
    <property type="match status" value="1"/>
</dbReference>
<dbReference type="PROSITE" id="PS00678">
    <property type="entry name" value="WD_REPEATS_1"/>
    <property type="match status" value="1"/>
</dbReference>
<dbReference type="SUPFAM" id="SSF50978">
    <property type="entry name" value="WD40 repeat-like"/>
    <property type="match status" value="1"/>
</dbReference>
<gene>
    <name evidence="8" type="ORF">LUZ63_006438</name>
</gene>
<protein>
    <recommendedName>
        <fullName evidence="10">DNA damage-binding protein CMR1</fullName>
    </recommendedName>
</protein>
<dbReference type="InterPro" id="IPR001680">
    <property type="entry name" value="WD40_rpt"/>
</dbReference>
<dbReference type="EMBL" id="JAMQYH010000002">
    <property type="protein sequence ID" value="KAJ1697926.1"/>
    <property type="molecule type" value="Genomic_DNA"/>
</dbReference>
<keyword evidence="3" id="KW-0677">Repeat</keyword>
<evidence type="ECO:0000256" key="5">
    <source>
        <dbReference type="ARBA" id="ARBA00023125"/>
    </source>
</evidence>
<proteinExistence type="inferred from homology"/>
<feature type="compositionally biased region" description="Low complexity" evidence="7">
    <location>
        <begin position="79"/>
        <end position="90"/>
    </location>
</feature>
<dbReference type="Gene3D" id="2.130.10.10">
    <property type="entry name" value="YVTN repeat-like/Quinoprotein amine dehydrogenase"/>
    <property type="match status" value="1"/>
</dbReference>